<evidence type="ECO:0000256" key="1">
    <source>
        <dbReference type="ARBA" id="ARBA00022737"/>
    </source>
</evidence>
<reference evidence="4 5" key="1">
    <citation type="submission" date="2018-04" db="EMBL/GenBank/DDBJ databases">
        <title>Genomic Encyclopedia of Archaeal and Bacterial Type Strains, Phase II (KMG-II): from individual species to whole genera.</title>
        <authorList>
            <person name="Goeker M."/>
        </authorList>
    </citation>
    <scope>NUCLEOTIDE SEQUENCE [LARGE SCALE GENOMIC DNA]</scope>
    <source>
        <strain evidence="4 5">DSM 26809</strain>
    </source>
</reference>
<keyword evidence="2 3" id="KW-0802">TPR repeat</keyword>
<dbReference type="PANTHER" id="PTHR44943:SF8">
    <property type="entry name" value="TPR REPEAT-CONTAINING PROTEIN MJ0263"/>
    <property type="match status" value="1"/>
</dbReference>
<dbReference type="AlphaFoldDB" id="A0A2T5JB29"/>
<dbReference type="Pfam" id="PF14559">
    <property type="entry name" value="TPR_19"/>
    <property type="match status" value="1"/>
</dbReference>
<dbReference type="PANTHER" id="PTHR44943">
    <property type="entry name" value="CELLULOSE SYNTHASE OPERON PROTEIN C"/>
    <property type="match status" value="1"/>
</dbReference>
<dbReference type="SMART" id="SM00028">
    <property type="entry name" value="TPR"/>
    <property type="match status" value="3"/>
</dbReference>
<dbReference type="PROSITE" id="PS50005">
    <property type="entry name" value="TPR"/>
    <property type="match status" value="2"/>
</dbReference>
<dbReference type="SUPFAM" id="SSF48452">
    <property type="entry name" value="TPR-like"/>
    <property type="match status" value="1"/>
</dbReference>
<dbReference type="InterPro" id="IPR051685">
    <property type="entry name" value="Ycf3/AcsC/BcsC/TPR_MFPF"/>
</dbReference>
<feature type="repeat" description="TPR" evidence="3">
    <location>
        <begin position="48"/>
        <end position="81"/>
    </location>
</feature>
<organism evidence="4 5">
    <name type="scientific">Mucilaginibacter yixingensis</name>
    <dbReference type="NCBI Taxonomy" id="1295612"/>
    <lineage>
        <taxon>Bacteria</taxon>
        <taxon>Pseudomonadati</taxon>
        <taxon>Bacteroidota</taxon>
        <taxon>Sphingobacteriia</taxon>
        <taxon>Sphingobacteriales</taxon>
        <taxon>Sphingobacteriaceae</taxon>
        <taxon>Mucilaginibacter</taxon>
    </lineage>
</organism>
<dbReference type="EMBL" id="QAOQ01000003">
    <property type="protein sequence ID" value="PTQ98072.1"/>
    <property type="molecule type" value="Genomic_DNA"/>
</dbReference>
<evidence type="ECO:0000256" key="3">
    <source>
        <dbReference type="PROSITE-ProRule" id="PRU00339"/>
    </source>
</evidence>
<dbReference type="InterPro" id="IPR011990">
    <property type="entry name" value="TPR-like_helical_dom_sf"/>
</dbReference>
<evidence type="ECO:0000256" key="2">
    <source>
        <dbReference type="ARBA" id="ARBA00022803"/>
    </source>
</evidence>
<keyword evidence="5" id="KW-1185">Reference proteome</keyword>
<dbReference type="Pfam" id="PF13181">
    <property type="entry name" value="TPR_8"/>
    <property type="match status" value="1"/>
</dbReference>
<evidence type="ECO:0000313" key="5">
    <source>
        <dbReference type="Proteomes" id="UP000244168"/>
    </source>
</evidence>
<dbReference type="Proteomes" id="UP000244168">
    <property type="component" value="Unassembled WGS sequence"/>
</dbReference>
<evidence type="ECO:0000313" key="4">
    <source>
        <dbReference type="EMBL" id="PTQ98072.1"/>
    </source>
</evidence>
<sequence length="195" mass="22229">MVLLAAAAMAQNNTAIQRAFKNSYADEAKKSYQAAINDMTPYYADGNYEINLRMGWLYFLNKNYPTSQSYYQKAVNLRPNAIEPRLGLVKPLSLLESVDKVLEQYTAILKIDPQNTQANYWTGVISYNRKQYADAIRYFTKVVALYPFDYDGNQMLGWSYLMSGKKAEARGYFERGLLIKPDDSSCTDGLSRANK</sequence>
<dbReference type="InterPro" id="IPR019734">
    <property type="entry name" value="TPR_rpt"/>
</dbReference>
<comment type="caution">
    <text evidence="4">The sequence shown here is derived from an EMBL/GenBank/DDBJ whole genome shotgun (WGS) entry which is preliminary data.</text>
</comment>
<gene>
    <name evidence="4" type="ORF">C8P68_103232</name>
</gene>
<dbReference type="Gene3D" id="1.25.40.10">
    <property type="entry name" value="Tetratricopeptide repeat domain"/>
    <property type="match status" value="1"/>
</dbReference>
<accession>A0A2T5JB29</accession>
<name>A0A2T5JB29_9SPHI</name>
<feature type="repeat" description="TPR" evidence="3">
    <location>
        <begin position="116"/>
        <end position="149"/>
    </location>
</feature>
<protein>
    <submittedName>
        <fullName evidence="4">Tetratricopeptide repeat protein</fullName>
    </submittedName>
</protein>
<keyword evidence="1" id="KW-0677">Repeat</keyword>
<proteinExistence type="predicted"/>